<gene>
    <name evidence="3" type="ORF">QNI22_20915</name>
</gene>
<keyword evidence="4" id="KW-1185">Reference proteome</keyword>
<organism evidence="3 4">
    <name type="scientific">Xanthocytophaga agilis</name>
    <dbReference type="NCBI Taxonomy" id="3048010"/>
    <lineage>
        <taxon>Bacteria</taxon>
        <taxon>Pseudomonadati</taxon>
        <taxon>Bacteroidota</taxon>
        <taxon>Cytophagia</taxon>
        <taxon>Cytophagales</taxon>
        <taxon>Rhodocytophagaceae</taxon>
        <taxon>Xanthocytophaga</taxon>
    </lineage>
</organism>
<evidence type="ECO:0000256" key="1">
    <source>
        <dbReference type="ARBA" id="ARBA00006484"/>
    </source>
</evidence>
<dbReference type="Proteomes" id="UP001232063">
    <property type="component" value="Unassembled WGS sequence"/>
</dbReference>
<comment type="similarity">
    <text evidence="1">Belongs to the short-chain dehydrogenases/reductases (SDR) family.</text>
</comment>
<keyword evidence="2" id="KW-0560">Oxidoreductase</keyword>
<dbReference type="InterPro" id="IPR051122">
    <property type="entry name" value="SDR_DHRS6-like"/>
</dbReference>
<proteinExistence type="inferred from homology"/>
<reference evidence="3" key="1">
    <citation type="submission" date="2023-05" db="EMBL/GenBank/DDBJ databases">
        <authorList>
            <person name="Zhang X."/>
        </authorList>
    </citation>
    <scope>NUCLEOTIDE SEQUENCE</scope>
    <source>
        <strain evidence="3">BD1B2-1</strain>
    </source>
</reference>
<dbReference type="InterPro" id="IPR002347">
    <property type="entry name" value="SDR_fam"/>
</dbReference>
<dbReference type="GO" id="GO:0016491">
    <property type="term" value="F:oxidoreductase activity"/>
    <property type="evidence" value="ECO:0007669"/>
    <property type="project" value="UniProtKB-KW"/>
</dbReference>
<dbReference type="PANTHER" id="PTHR43477:SF1">
    <property type="entry name" value="DIHYDROANTICAPSIN 7-DEHYDROGENASE"/>
    <property type="match status" value="1"/>
</dbReference>
<dbReference type="PRINTS" id="PR00081">
    <property type="entry name" value="GDHRDH"/>
</dbReference>
<accession>A0AAE3UEV1</accession>
<protein>
    <submittedName>
        <fullName evidence="3">SDR family oxidoreductase</fullName>
    </submittedName>
</protein>
<sequence>MTTERKHVMIAGGTSGIGLATAKKLIEKGIRITITGRDNEKLQHVLTELGPLASGEVVDSSDITQLQAFMRKIDPITDLVITVSGGKGMGVFRDLDLQQLKEGFEEKLFPQLATAQAAIPYIASHGSITFVSAASSQAKREGTGGLAAINGSLEILVPVLAKELKPIRVNAVSPGVINTPWWNFLPEETKQQTFQQLAQLTPVERVGQPEDIAAVIDTLLGNTFITGQVITVDGGYSL</sequence>
<dbReference type="RefSeq" id="WP_314513646.1">
    <property type="nucleotide sequence ID" value="NZ_JASJOU010000007.1"/>
</dbReference>
<evidence type="ECO:0000313" key="3">
    <source>
        <dbReference type="EMBL" id="MDJ1503143.1"/>
    </source>
</evidence>
<name>A0AAE3UEV1_9BACT</name>
<dbReference type="Gene3D" id="3.40.50.720">
    <property type="entry name" value="NAD(P)-binding Rossmann-like Domain"/>
    <property type="match status" value="1"/>
</dbReference>
<dbReference type="EMBL" id="JASJOU010000007">
    <property type="protein sequence ID" value="MDJ1503143.1"/>
    <property type="molecule type" value="Genomic_DNA"/>
</dbReference>
<dbReference type="InterPro" id="IPR036291">
    <property type="entry name" value="NAD(P)-bd_dom_sf"/>
</dbReference>
<comment type="caution">
    <text evidence="3">The sequence shown here is derived from an EMBL/GenBank/DDBJ whole genome shotgun (WGS) entry which is preliminary data.</text>
</comment>
<dbReference type="SUPFAM" id="SSF51735">
    <property type="entry name" value="NAD(P)-binding Rossmann-fold domains"/>
    <property type="match status" value="1"/>
</dbReference>
<evidence type="ECO:0000256" key="2">
    <source>
        <dbReference type="ARBA" id="ARBA00023002"/>
    </source>
</evidence>
<evidence type="ECO:0000313" key="4">
    <source>
        <dbReference type="Proteomes" id="UP001232063"/>
    </source>
</evidence>
<dbReference type="PANTHER" id="PTHR43477">
    <property type="entry name" value="DIHYDROANTICAPSIN 7-DEHYDROGENASE"/>
    <property type="match status" value="1"/>
</dbReference>
<dbReference type="AlphaFoldDB" id="A0AAE3UEV1"/>
<dbReference type="Pfam" id="PF13561">
    <property type="entry name" value="adh_short_C2"/>
    <property type="match status" value="1"/>
</dbReference>